<dbReference type="AlphaFoldDB" id="A0A0N8NTT9"/>
<feature type="transmembrane region" description="Helical" evidence="1">
    <location>
        <begin position="48"/>
        <end position="69"/>
    </location>
</feature>
<keyword evidence="1" id="KW-0812">Transmembrane</keyword>
<keyword evidence="1" id="KW-0472">Membrane</keyword>
<sequence>MKVIPFKKYAAVSFGVFGSLGIMAKAMLMDEPAKTFLGVIPLTLKSAILINCITLFLISLIFYGLIVVWN</sequence>
<keyword evidence="1" id="KW-1133">Transmembrane helix</keyword>
<keyword evidence="3" id="KW-1185">Reference proteome</keyword>
<feature type="transmembrane region" description="Helical" evidence="1">
    <location>
        <begin position="9"/>
        <end position="28"/>
    </location>
</feature>
<reference evidence="2 3" key="1">
    <citation type="submission" date="2015-09" db="EMBL/GenBank/DDBJ databases">
        <title>Genome sequence of Oxobacter pfennigii DSM 3222.</title>
        <authorList>
            <person name="Poehlein A."/>
            <person name="Bengelsdorf F.R."/>
            <person name="Schiel-Bengelsdorf B."/>
            <person name="Duerre P."/>
            <person name="Daniel R."/>
        </authorList>
    </citation>
    <scope>NUCLEOTIDE SEQUENCE [LARGE SCALE GENOMIC DNA]</scope>
    <source>
        <strain evidence="2 3">DSM 3222</strain>
    </source>
</reference>
<evidence type="ECO:0000256" key="1">
    <source>
        <dbReference type="SAM" id="Phobius"/>
    </source>
</evidence>
<proteinExistence type="predicted"/>
<dbReference type="STRING" id="36849.OXPF_09940"/>
<comment type="caution">
    <text evidence="2">The sequence shown here is derived from an EMBL/GenBank/DDBJ whole genome shotgun (WGS) entry which is preliminary data.</text>
</comment>
<dbReference type="EMBL" id="LKET01000021">
    <property type="protein sequence ID" value="KPU45760.1"/>
    <property type="molecule type" value="Genomic_DNA"/>
</dbReference>
<dbReference type="Proteomes" id="UP000050326">
    <property type="component" value="Unassembled WGS sequence"/>
</dbReference>
<protein>
    <submittedName>
        <fullName evidence="2">Uncharacterized protein</fullName>
    </submittedName>
</protein>
<organism evidence="2 3">
    <name type="scientific">Oxobacter pfennigii</name>
    <dbReference type="NCBI Taxonomy" id="36849"/>
    <lineage>
        <taxon>Bacteria</taxon>
        <taxon>Bacillati</taxon>
        <taxon>Bacillota</taxon>
        <taxon>Clostridia</taxon>
        <taxon>Eubacteriales</taxon>
        <taxon>Clostridiaceae</taxon>
        <taxon>Oxobacter</taxon>
    </lineage>
</organism>
<evidence type="ECO:0000313" key="2">
    <source>
        <dbReference type="EMBL" id="KPU45760.1"/>
    </source>
</evidence>
<dbReference type="RefSeq" id="WP_054874087.1">
    <property type="nucleotide sequence ID" value="NZ_LKET01000021.1"/>
</dbReference>
<evidence type="ECO:0000313" key="3">
    <source>
        <dbReference type="Proteomes" id="UP000050326"/>
    </source>
</evidence>
<name>A0A0N8NTT9_9CLOT</name>
<accession>A0A0N8NTT9</accession>
<gene>
    <name evidence="2" type="ORF">OXPF_09940</name>
</gene>